<evidence type="ECO:0000313" key="4">
    <source>
        <dbReference type="Proteomes" id="UP000324269"/>
    </source>
</evidence>
<dbReference type="InterPro" id="IPR027417">
    <property type="entry name" value="P-loop_NTPase"/>
</dbReference>
<gene>
    <name evidence="3" type="primary">mnmH</name>
    <name evidence="3" type="ORF">FZC85_04925</name>
</gene>
<organism evidence="3 4">
    <name type="scientific">Rossellomorea aquimaris</name>
    <dbReference type="NCBI Taxonomy" id="189382"/>
    <lineage>
        <taxon>Bacteria</taxon>
        <taxon>Bacillati</taxon>
        <taxon>Bacillota</taxon>
        <taxon>Bacilli</taxon>
        <taxon>Bacillales</taxon>
        <taxon>Bacillaceae</taxon>
        <taxon>Rossellomorea</taxon>
    </lineage>
</organism>
<dbReference type="InterPro" id="IPR058840">
    <property type="entry name" value="AAA_SelU"/>
</dbReference>
<dbReference type="RefSeq" id="WP_148968045.1">
    <property type="nucleotide sequence ID" value="NZ_JBNIKW010000001.1"/>
</dbReference>
<reference evidence="3 4" key="1">
    <citation type="submission" date="2019-08" db="EMBL/GenBank/DDBJ databases">
        <title>Bacillus genomes from the desert of Cuatro Cienegas, Coahuila.</title>
        <authorList>
            <person name="Olmedo-Alvarez G."/>
        </authorList>
    </citation>
    <scope>NUCLEOTIDE SEQUENCE [LARGE SCALE GENOMIC DNA]</scope>
    <source>
        <strain evidence="3 4">CH87b_3T</strain>
    </source>
</reference>
<sequence>MFKDITIDRCDVNNYTFVDVRSPSEYREMTIPGSINIPVFNDEERAEVGTLYKQVSKERATERGLEIFSRKLPEFIQEFKKLGGEIVVFCWRGGMRSKAAATFLDLMGVKTSRIQGGVRAYRHWVLNELVTFEVKPQAFVLNGGTGIGKTAILKQLQNEGYPVLDIETLANHRGSIFGQIGLTPRNQKIFDSLLLKDLMELQESPIILFEAESKRIGKLLLPDFLVKKKESGFHIFIEMPMEERVNHILNEYRLHEHHDEFAEAFRCIKRRIHSPIANQIEDELKEKNYKRILELLLEYYYDPRYYHTASQYPGDKKVTIKASSIEEACEEVKEFIKGSISVHENLSLQR</sequence>
<dbReference type="Proteomes" id="UP000324269">
    <property type="component" value="Unassembled WGS sequence"/>
</dbReference>
<dbReference type="InterPro" id="IPR001763">
    <property type="entry name" value="Rhodanese-like_dom"/>
</dbReference>
<name>A0A5D4U492_9BACI</name>
<dbReference type="AlphaFoldDB" id="A0A5D4U492"/>
<dbReference type="NCBIfam" id="NF008750">
    <property type="entry name" value="PRK11784.1-2"/>
    <property type="match status" value="1"/>
</dbReference>
<dbReference type="Gene3D" id="3.40.250.10">
    <property type="entry name" value="Rhodanese-like domain"/>
    <property type="match status" value="1"/>
</dbReference>
<dbReference type="Pfam" id="PF00581">
    <property type="entry name" value="Rhodanese"/>
    <property type="match status" value="1"/>
</dbReference>
<comment type="caution">
    <text evidence="3">The sequence shown here is derived from an EMBL/GenBank/DDBJ whole genome shotgun (WGS) entry which is preliminary data.</text>
</comment>
<dbReference type="SUPFAM" id="SSF52821">
    <property type="entry name" value="Rhodanese/Cell cycle control phosphatase"/>
    <property type="match status" value="1"/>
</dbReference>
<dbReference type="InterPro" id="IPR017582">
    <property type="entry name" value="SelU"/>
</dbReference>
<dbReference type="NCBIfam" id="TIGR03167">
    <property type="entry name" value="tRNA_sel_U_synt"/>
    <property type="match status" value="1"/>
</dbReference>
<dbReference type="Gene3D" id="3.40.50.300">
    <property type="entry name" value="P-loop containing nucleotide triphosphate hydrolases"/>
    <property type="match status" value="1"/>
</dbReference>
<dbReference type="PROSITE" id="PS50206">
    <property type="entry name" value="RHODANESE_3"/>
    <property type="match status" value="1"/>
</dbReference>
<accession>A0A5D4U492</accession>
<protein>
    <submittedName>
        <fullName evidence="3">tRNA 2-selenouridine(34) synthase MnmH</fullName>
    </submittedName>
</protein>
<evidence type="ECO:0000259" key="2">
    <source>
        <dbReference type="PROSITE" id="PS50206"/>
    </source>
</evidence>
<dbReference type="SUPFAM" id="SSF52540">
    <property type="entry name" value="P-loop containing nucleoside triphosphate hydrolases"/>
    <property type="match status" value="1"/>
</dbReference>
<evidence type="ECO:0000313" key="3">
    <source>
        <dbReference type="EMBL" id="TYS88753.1"/>
    </source>
</evidence>
<dbReference type="InterPro" id="IPR036873">
    <property type="entry name" value="Rhodanese-like_dom_sf"/>
</dbReference>
<dbReference type="OrthoDB" id="9808735at2"/>
<feature type="domain" description="Rhodanese" evidence="2">
    <location>
        <begin position="11"/>
        <end position="130"/>
    </location>
</feature>
<evidence type="ECO:0000256" key="1">
    <source>
        <dbReference type="ARBA" id="ARBA00023266"/>
    </source>
</evidence>
<dbReference type="GO" id="GO:0002098">
    <property type="term" value="P:tRNA wobble uridine modification"/>
    <property type="evidence" value="ECO:0007669"/>
    <property type="project" value="InterPro"/>
</dbReference>
<dbReference type="GO" id="GO:0043828">
    <property type="term" value="F:tRNA 2-selenouridine synthase activity"/>
    <property type="evidence" value="ECO:0007669"/>
    <property type="project" value="InterPro"/>
</dbReference>
<dbReference type="PANTHER" id="PTHR30401:SF0">
    <property type="entry name" value="TRNA 2-SELENOURIDINE SYNTHASE"/>
    <property type="match status" value="1"/>
</dbReference>
<dbReference type="EMBL" id="VTEZ01000001">
    <property type="protein sequence ID" value="TYS88753.1"/>
    <property type="molecule type" value="Genomic_DNA"/>
</dbReference>
<dbReference type="PANTHER" id="PTHR30401">
    <property type="entry name" value="TRNA 2-SELENOURIDINE SYNTHASE"/>
    <property type="match status" value="1"/>
</dbReference>
<dbReference type="Pfam" id="PF26341">
    <property type="entry name" value="AAA_SelU"/>
    <property type="match status" value="1"/>
</dbReference>
<dbReference type="SMART" id="SM00450">
    <property type="entry name" value="RHOD"/>
    <property type="match status" value="1"/>
</dbReference>
<proteinExistence type="predicted"/>
<keyword evidence="1" id="KW-0711">Selenium</keyword>